<sequence length="268" mass="28632">MTVLVVIPARAGSTRLPMKPLLPIAGLSLLHRTIAYARRALADLPAARLMVATDDPAIVAHAQEVDCDAVMTDTRITTGSGRALAAARLTPTLPEIVINLQGDAPFQPVGAPAALIRALAPPTTDVATPVVRLSWAALDALRDHKRTTPFSGTSCARAADGRALWFSKAIIPAIRDEERLRSAGAPCPIWRHIGIYGYRRHALEQFEATPPTELERLEGLEQLRLLELGFRIDAVEVAPAPFDISGIDTAADIARAEALIAAHGDPHA</sequence>
<dbReference type="NCBIfam" id="NF003952">
    <property type="entry name" value="PRK05450.1-5"/>
    <property type="match status" value="1"/>
</dbReference>
<gene>
    <name evidence="4" type="primary">kdsB</name>
    <name evidence="4" type="ORF">SPDO_06890</name>
</gene>
<dbReference type="AlphaFoldDB" id="A0A245ZVN1"/>
<dbReference type="Proteomes" id="UP000197290">
    <property type="component" value="Unassembled WGS sequence"/>
</dbReference>
<keyword evidence="2 4" id="KW-0548">Nucleotidyltransferase</keyword>
<dbReference type="EC" id="2.7.7.38" evidence="4"/>
<dbReference type="GO" id="GO:0005829">
    <property type="term" value="C:cytosol"/>
    <property type="evidence" value="ECO:0007669"/>
    <property type="project" value="TreeGrafter"/>
</dbReference>
<comment type="caution">
    <text evidence="4">The sequence shown here is derived from an EMBL/GenBank/DDBJ whole genome shotgun (WGS) entry which is preliminary data.</text>
</comment>
<dbReference type="Pfam" id="PF02348">
    <property type="entry name" value="CTP_transf_3"/>
    <property type="match status" value="1"/>
</dbReference>
<dbReference type="GO" id="GO:0009103">
    <property type="term" value="P:lipopolysaccharide biosynthetic process"/>
    <property type="evidence" value="ECO:0007669"/>
    <property type="project" value="UniProtKB-KW"/>
</dbReference>
<name>A0A245ZVN1_9SPHN</name>
<dbReference type="InterPro" id="IPR003329">
    <property type="entry name" value="Cytidylyl_trans"/>
</dbReference>
<keyword evidence="5" id="KW-1185">Reference proteome</keyword>
<evidence type="ECO:0000256" key="1">
    <source>
        <dbReference type="ARBA" id="ARBA00022679"/>
    </source>
</evidence>
<organism evidence="4 5">
    <name type="scientific">Sphingomonas dokdonensis</name>
    <dbReference type="NCBI Taxonomy" id="344880"/>
    <lineage>
        <taxon>Bacteria</taxon>
        <taxon>Pseudomonadati</taxon>
        <taxon>Pseudomonadota</taxon>
        <taxon>Alphaproteobacteria</taxon>
        <taxon>Sphingomonadales</taxon>
        <taxon>Sphingomonadaceae</taxon>
        <taxon>Sphingomonas</taxon>
    </lineage>
</organism>
<evidence type="ECO:0000256" key="2">
    <source>
        <dbReference type="ARBA" id="ARBA00022695"/>
    </source>
</evidence>
<evidence type="ECO:0000256" key="3">
    <source>
        <dbReference type="ARBA" id="ARBA00022985"/>
    </source>
</evidence>
<dbReference type="Gene3D" id="3.90.550.10">
    <property type="entry name" value="Spore Coat Polysaccharide Biosynthesis Protein SpsA, Chain A"/>
    <property type="match status" value="1"/>
</dbReference>
<reference evidence="4 5" key="1">
    <citation type="submission" date="2017-03" db="EMBL/GenBank/DDBJ databases">
        <title>Genome sequence of Sphingomonas dokdonensis DSM 21029.</title>
        <authorList>
            <person name="Poehlein A."/>
            <person name="Wuebbeler J.H."/>
            <person name="Steinbuechel A."/>
            <person name="Daniel R."/>
        </authorList>
    </citation>
    <scope>NUCLEOTIDE SEQUENCE [LARGE SCALE GENOMIC DNA]</scope>
    <source>
        <strain evidence="4 5">DSM 21029</strain>
    </source>
</reference>
<dbReference type="PANTHER" id="PTHR42866">
    <property type="entry name" value="3-DEOXY-MANNO-OCTULOSONATE CYTIDYLYLTRANSFERASE"/>
    <property type="match status" value="1"/>
</dbReference>
<keyword evidence="3" id="KW-0448">Lipopolysaccharide biosynthesis</keyword>
<protein>
    <submittedName>
        <fullName evidence="4">3-deoxy-manno-octulosonate cytidylyltransferase</fullName>
        <ecNumber evidence="4">2.7.7.38</ecNumber>
    </submittedName>
</protein>
<dbReference type="GO" id="GO:0008690">
    <property type="term" value="F:3-deoxy-manno-octulosonate cytidylyltransferase activity"/>
    <property type="evidence" value="ECO:0007669"/>
    <property type="project" value="UniProtKB-EC"/>
</dbReference>
<dbReference type="PANTHER" id="PTHR42866:SF2">
    <property type="entry name" value="3-DEOXY-MANNO-OCTULOSONATE CYTIDYLYLTRANSFERASE, MITOCHONDRIAL"/>
    <property type="match status" value="1"/>
</dbReference>
<dbReference type="SUPFAM" id="SSF53448">
    <property type="entry name" value="Nucleotide-diphospho-sugar transferases"/>
    <property type="match status" value="1"/>
</dbReference>
<accession>A0A245ZVN1</accession>
<dbReference type="EMBL" id="NBBI01000001">
    <property type="protein sequence ID" value="OWK33801.1"/>
    <property type="molecule type" value="Genomic_DNA"/>
</dbReference>
<evidence type="ECO:0000313" key="4">
    <source>
        <dbReference type="EMBL" id="OWK33801.1"/>
    </source>
</evidence>
<dbReference type="RefSeq" id="WP_211279985.1">
    <property type="nucleotide sequence ID" value="NZ_NBBI01000001.1"/>
</dbReference>
<proteinExistence type="predicted"/>
<evidence type="ECO:0000313" key="5">
    <source>
        <dbReference type="Proteomes" id="UP000197290"/>
    </source>
</evidence>
<dbReference type="InterPro" id="IPR029044">
    <property type="entry name" value="Nucleotide-diphossugar_trans"/>
</dbReference>
<keyword evidence="1 4" id="KW-0808">Transferase</keyword>